<dbReference type="Gene3D" id="3.40.50.300">
    <property type="entry name" value="P-loop containing nucleotide triphosphate hydrolases"/>
    <property type="match status" value="2"/>
</dbReference>
<dbReference type="HOGENOM" id="CLU_518437_0_0_9"/>
<reference evidence="11 12" key="1">
    <citation type="journal article" date="2014" name="Genome Announc.">
        <title>Draft genome sequences of the altered schaedler flora, a defined bacterial community from gnotobiotic mice.</title>
        <authorList>
            <person name="Wannemuehler M.J."/>
            <person name="Overstreet A.M."/>
            <person name="Ward D.V."/>
            <person name="Phillips G.J."/>
        </authorList>
    </citation>
    <scope>NUCLEOTIDE SEQUENCE [LARGE SCALE GENOMIC DNA]</scope>
    <source>
        <strain evidence="11 12">ASF492</strain>
    </source>
</reference>
<keyword evidence="4 9" id="KW-0067">ATP-binding</keyword>
<dbReference type="Proteomes" id="UP000012589">
    <property type="component" value="Unassembled WGS sequence"/>
</dbReference>
<gene>
    <name evidence="11" type="ORF">C823_05623</name>
</gene>
<keyword evidence="1 9" id="KW-0547">Nucleotide-binding</keyword>
<keyword evidence="5" id="KW-0413">Isomerase</keyword>
<evidence type="ECO:0000256" key="2">
    <source>
        <dbReference type="ARBA" id="ARBA00022801"/>
    </source>
</evidence>
<dbReference type="EMBL" id="AQFT01000171">
    <property type="protein sequence ID" value="EMZ19205.1"/>
    <property type="molecule type" value="Genomic_DNA"/>
</dbReference>
<feature type="binding site" evidence="9">
    <location>
        <begin position="6"/>
        <end position="13"/>
    </location>
    <ligand>
        <name>ATP</name>
        <dbReference type="ChEBI" id="CHEBI:30616"/>
    </ligand>
</feature>
<accession>N1ZZI0</accession>
<keyword evidence="2 9" id="KW-0378">Hydrolase</keyword>
<dbReference type="InterPro" id="IPR027417">
    <property type="entry name" value="P-loop_NTPase"/>
</dbReference>
<dbReference type="AlphaFoldDB" id="N1ZZI0"/>
<dbReference type="PANTHER" id="PTHR11070">
    <property type="entry name" value="UVRD / RECB / PCRA DNA HELICASE FAMILY MEMBER"/>
    <property type="match status" value="1"/>
</dbReference>
<dbReference type="eggNOG" id="COG0210">
    <property type="taxonomic scope" value="Bacteria"/>
</dbReference>
<keyword evidence="12" id="KW-1185">Reference proteome</keyword>
<dbReference type="GO" id="GO:0003677">
    <property type="term" value="F:DNA binding"/>
    <property type="evidence" value="ECO:0007669"/>
    <property type="project" value="InterPro"/>
</dbReference>
<dbReference type="GO" id="GO:0005524">
    <property type="term" value="F:ATP binding"/>
    <property type="evidence" value="ECO:0007669"/>
    <property type="project" value="UniProtKB-UniRule"/>
</dbReference>
<dbReference type="Pfam" id="PF13361">
    <property type="entry name" value="UvrD_C"/>
    <property type="match status" value="1"/>
</dbReference>
<feature type="domain" description="UvrD-like helicase ATP-binding" evidence="10">
    <location>
        <begin position="1"/>
        <end position="254"/>
    </location>
</feature>
<dbReference type="Pfam" id="PF13245">
    <property type="entry name" value="AAA_19"/>
    <property type="match status" value="1"/>
</dbReference>
<dbReference type="InterPro" id="IPR014017">
    <property type="entry name" value="DNA_helicase_UvrD-like_C"/>
</dbReference>
<name>N1ZZI0_9FIRM</name>
<comment type="catalytic activity">
    <reaction evidence="8">
        <text>ATP + H2O = ADP + phosphate + H(+)</text>
        <dbReference type="Rhea" id="RHEA:13065"/>
        <dbReference type="ChEBI" id="CHEBI:15377"/>
        <dbReference type="ChEBI" id="CHEBI:15378"/>
        <dbReference type="ChEBI" id="CHEBI:30616"/>
        <dbReference type="ChEBI" id="CHEBI:43474"/>
        <dbReference type="ChEBI" id="CHEBI:456216"/>
        <dbReference type="EC" id="5.6.2.4"/>
    </reaction>
</comment>
<evidence type="ECO:0000256" key="5">
    <source>
        <dbReference type="ARBA" id="ARBA00023235"/>
    </source>
</evidence>
<evidence type="ECO:0000256" key="3">
    <source>
        <dbReference type="ARBA" id="ARBA00022806"/>
    </source>
</evidence>
<evidence type="ECO:0000259" key="10">
    <source>
        <dbReference type="PROSITE" id="PS51198"/>
    </source>
</evidence>
<evidence type="ECO:0000256" key="7">
    <source>
        <dbReference type="ARBA" id="ARBA00034808"/>
    </source>
</evidence>
<dbReference type="STRING" id="1235802.C823_05623"/>
<comment type="caution">
    <text evidence="11">The sequence shown here is derived from an EMBL/GenBank/DDBJ whole genome shotgun (WGS) entry which is preliminary data.</text>
</comment>
<evidence type="ECO:0000256" key="8">
    <source>
        <dbReference type="ARBA" id="ARBA00048988"/>
    </source>
</evidence>
<evidence type="ECO:0000256" key="1">
    <source>
        <dbReference type="ARBA" id="ARBA00022741"/>
    </source>
</evidence>
<protein>
    <recommendedName>
        <fullName evidence="7">DNA 3'-5' helicase</fullName>
        <ecNumber evidence="7">5.6.2.4</ecNumber>
    </recommendedName>
</protein>
<comment type="catalytic activity">
    <reaction evidence="6">
        <text>Couples ATP hydrolysis with the unwinding of duplex DNA by translocating in the 3'-5' direction.</text>
        <dbReference type="EC" id="5.6.2.4"/>
    </reaction>
</comment>
<dbReference type="PATRIC" id="fig|1235802.3.peg.5936"/>
<dbReference type="InterPro" id="IPR000212">
    <property type="entry name" value="DNA_helicase_UvrD/REP"/>
</dbReference>
<dbReference type="PANTHER" id="PTHR11070:SF2">
    <property type="entry name" value="ATP-DEPENDENT DNA HELICASE SRS2"/>
    <property type="match status" value="1"/>
</dbReference>
<dbReference type="GO" id="GO:0043138">
    <property type="term" value="F:3'-5' DNA helicase activity"/>
    <property type="evidence" value="ECO:0007669"/>
    <property type="project" value="UniProtKB-EC"/>
</dbReference>
<dbReference type="PROSITE" id="PS51198">
    <property type="entry name" value="UVRD_HELICASE_ATP_BIND"/>
    <property type="match status" value="1"/>
</dbReference>
<dbReference type="InterPro" id="IPR014016">
    <property type="entry name" value="UvrD-like_ATP-bd"/>
</dbReference>
<dbReference type="GO" id="GO:0000725">
    <property type="term" value="P:recombinational repair"/>
    <property type="evidence" value="ECO:0007669"/>
    <property type="project" value="TreeGrafter"/>
</dbReference>
<dbReference type="EC" id="5.6.2.4" evidence="7"/>
<keyword evidence="3 9" id="KW-0347">Helicase</keyword>
<proteinExistence type="predicted"/>
<dbReference type="SUPFAM" id="SSF52540">
    <property type="entry name" value="P-loop containing nucleoside triphosphate hydrolases"/>
    <property type="match status" value="1"/>
</dbReference>
<evidence type="ECO:0000256" key="4">
    <source>
        <dbReference type="ARBA" id="ARBA00022840"/>
    </source>
</evidence>
<evidence type="ECO:0000313" key="11">
    <source>
        <dbReference type="EMBL" id="EMZ19205.1"/>
    </source>
</evidence>
<evidence type="ECO:0000313" key="12">
    <source>
        <dbReference type="Proteomes" id="UP000012589"/>
    </source>
</evidence>
<organism evidence="11 12">
    <name type="scientific">Eubacterium plexicaudatum ASF492</name>
    <dbReference type="NCBI Taxonomy" id="1235802"/>
    <lineage>
        <taxon>Bacteria</taxon>
        <taxon>Bacillati</taxon>
        <taxon>Bacillota</taxon>
        <taxon>Clostridia</taxon>
        <taxon>Eubacteriales</taxon>
        <taxon>Eubacteriaceae</taxon>
        <taxon>Eubacterium</taxon>
    </lineage>
</organism>
<sequence>MVLTLAGPGSGKTTDMVKQIINNMEFLDMNREMAIITYTNASVEDIKSKLMCDVSISPNVFIGTIHSFLVRYFIKPYAVNIGYKSNPVMIVDEFSNAGLEWVEAWVKRKYPNSARNERKNREKGMIQNRRNRAIQAAAKKGIYTYDGIIKISRELSGEKEIMQSVGNKLQFLYIDEYQDISRYGHDIILKIEKARHTQIYVVGDPDQSIYRFRYGNSQISEKAPAGTKQPLRELMSMDDVKCPKRRLLVNYRSAEEIVSFINQYATLEDQKAENGSVCKIQYISSDKAEDIAAKFDKVCEIYQCETKLIVAKNNDTLQKFCNFVLKGNVEENKKLKDSKCIQDFIISSSGLNYDAFMEAYDFSPFQLKKIVVGIRRILRKNPQLDILKIAAALSKKLYGKKIAFSDSNYFDDKGKIQNYNFSFIDDEEISDDKKIRLLTIHKSKGLEADGVLVIAENRKQFFKWLNMKRDDLKNEKDEEYRLGYVAFSRAKRVLALACLEKIDFTELRKDIFEEI</sequence>
<evidence type="ECO:0000256" key="9">
    <source>
        <dbReference type="PROSITE-ProRule" id="PRU00560"/>
    </source>
</evidence>
<evidence type="ECO:0000256" key="6">
    <source>
        <dbReference type="ARBA" id="ARBA00034617"/>
    </source>
</evidence>
<dbReference type="GO" id="GO:0016887">
    <property type="term" value="F:ATP hydrolysis activity"/>
    <property type="evidence" value="ECO:0007669"/>
    <property type="project" value="RHEA"/>
</dbReference>